<evidence type="ECO:0000256" key="5">
    <source>
        <dbReference type="RuleBase" id="RU003345"/>
    </source>
</evidence>
<proteinExistence type="inferred from homology"/>
<dbReference type="KEGG" id="meso:BSQ44_07680"/>
<accession>A0A1L3SPC9</accession>
<dbReference type="InterPro" id="IPR016163">
    <property type="entry name" value="Ald_DH_C"/>
</dbReference>
<dbReference type="InterPro" id="IPR016161">
    <property type="entry name" value="Ald_DH/histidinol_DH"/>
</dbReference>
<dbReference type="InterPro" id="IPR029510">
    <property type="entry name" value="Ald_DH_CS_GLU"/>
</dbReference>
<dbReference type="Proteomes" id="UP000182840">
    <property type="component" value="Chromosome"/>
</dbReference>
<gene>
    <name evidence="7" type="ORF">BSQ44_07680</name>
</gene>
<keyword evidence="2 5" id="KW-0560">Oxidoreductase</keyword>
<keyword evidence="8" id="KW-1185">Reference proteome</keyword>
<dbReference type="RefSeq" id="WP_072602733.1">
    <property type="nucleotide sequence ID" value="NZ_CP018171.1"/>
</dbReference>
<evidence type="ECO:0000313" key="7">
    <source>
        <dbReference type="EMBL" id="APH71269.1"/>
    </source>
</evidence>
<organism evidence="7 8">
    <name type="scientific">Aquibium oceanicum</name>
    <dbReference type="NCBI Taxonomy" id="1670800"/>
    <lineage>
        <taxon>Bacteria</taxon>
        <taxon>Pseudomonadati</taxon>
        <taxon>Pseudomonadota</taxon>
        <taxon>Alphaproteobacteria</taxon>
        <taxon>Hyphomicrobiales</taxon>
        <taxon>Phyllobacteriaceae</taxon>
        <taxon>Aquibium</taxon>
    </lineage>
</organism>
<comment type="similarity">
    <text evidence="1 5">Belongs to the aldehyde dehydrogenase family.</text>
</comment>
<dbReference type="CDD" id="cd07105">
    <property type="entry name" value="ALDH_SaliADH"/>
    <property type="match status" value="1"/>
</dbReference>
<dbReference type="AlphaFoldDB" id="A0A1L3SPC9"/>
<evidence type="ECO:0000256" key="1">
    <source>
        <dbReference type="ARBA" id="ARBA00009986"/>
    </source>
</evidence>
<dbReference type="SUPFAM" id="SSF53720">
    <property type="entry name" value="ALDH-like"/>
    <property type="match status" value="1"/>
</dbReference>
<dbReference type="PROSITE" id="PS00687">
    <property type="entry name" value="ALDEHYDE_DEHYDR_GLU"/>
    <property type="match status" value="1"/>
</dbReference>
<dbReference type="InterPro" id="IPR016162">
    <property type="entry name" value="Ald_DH_N"/>
</dbReference>
<sequence>MTAGGAILERISPVTGDVVTRVPASSPDEARHVANRAAAAFAQWSRVPPSERRALLDRAADLLLARSHDFVEAISAETGGTCAWGELNCRLAASILREAGALTTQVTGEVIPSDRPGALSMAMRRPCGVVLTLAPWNAPLILGVRGLAMPLACGNTVVFKASELCPRTHQMIGEIFAEAGFPDGCVGVVHNAEHHATEIVEALVAHPAVRRVNFTGSTRAGRVIAELCARHLKRPLLELGGKAPLVVLDDADVEQAVKAAAYGAFFHQGQICMSTERVLVHDDMADDFTARLAGHAGRLKAGDPRYPGNAIGPMVSEQAAQRVKALIDDAVDKGARLVAGGKLRGAYLDATILDGMTPSMRIYYEESFGPVASVIRYSDIDEAVSIANDTEYGLAAAVFGRDVTRALEVAHRLETGICHINAATIQDEPQVPFGGVKASGYGRFGGRAGIDEFTELRWISIQGGREEYPI</sequence>
<protein>
    <submittedName>
        <fullName evidence="7">Salicylaldehyde dehydrogenase</fullName>
    </submittedName>
</protein>
<feature type="active site" evidence="4">
    <location>
        <position position="238"/>
    </location>
</feature>
<evidence type="ECO:0000256" key="2">
    <source>
        <dbReference type="ARBA" id="ARBA00023002"/>
    </source>
</evidence>
<feature type="domain" description="Aldehyde dehydrogenase" evidence="6">
    <location>
        <begin position="8"/>
        <end position="459"/>
    </location>
</feature>
<dbReference type="Gene3D" id="3.40.309.10">
    <property type="entry name" value="Aldehyde Dehydrogenase, Chain A, domain 2"/>
    <property type="match status" value="1"/>
</dbReference>
<dbReference type="GO" id="GO:0016620">
    <property type="term" value="F:oxidoreductase activity, acting on the aldehyde or oxo group of donors, NAD or NADP as acceptor"/>
    <property type="evidence" value="ECO:0007669"/>
    <property type="project" value="InterPro"/>
</dbReference>
<reference evidence="8" key="1">
    <citation type="submission" date="2016-11" db="EMBL/GenBank/DDBJ databases">
        <title>Mesorhizobium oceanicum sp. nov., isolated from deep seawater in South China Sea.</title>
        <authorList>
            <person name="Fu G.-Y."/>
        </authorList>
    </citation>
    <scope>NUCLEOTIDE SEQUENCE [LARGE SCALE GENOMIC DNA]</scope>
    <source>
        <strain evidence="8">B7</strain>
    </source>
</reference>
<evidence type="ECO:0000256" key="4">
    <source>
        <dbReference type="PROSITE-ProRule" id="PRU10007"/>
    </source>
</evidence>
<keyword evidence="3" id="KW-0520">NAD</keyword>
<name>A0A1L3SPC9_9HYPH</name>
<dbReference type="InterPro" id="IPR015590">
    <property type="entry name" value="Aldehyde_DH_dom"/>
</dbReference>
<dbReference type="Pfam" id="PF00171">
    <property type="entry name" value="Aldedh"/>
    <property type="match status" value="1"/>
</dbReference>
<dbReference type="EMBL" id="CP018171">
    <property type="protein sequence ID" value="APH71269.1"/>
    <property type="molecule type" value="Genomic_DNA"/>
</dbReference>
<evidence type="ECO:0000259" key="6">
    <source>
        <dbReference type="Pfam" id="PF00171"/>
    </source>
</evidence>
<evidence type="ECO:0000313" key="8">
    <source>
        <dbReference type="Proteomes" id="UP000182840"/>
    </source>
</evidence>
<dbReference type="OrthoDB" id="9812625at2"/>
<dbReference type="PANTHER" id="PTHR42986:SF1">
    <property type="entry name" value="BENZALDEHYDE DEHYDROGENASE YFMT"/>
    <property type="match status" value="1"/>
</dbReference>
<dbReference type="Gene3D" id="3.40.605.10">
    <property type="entry name" value="Aldehyde Dehydrogenase, Chain A, domain 1"/>
    <property type="match status" value="1"/>
</dbReference>
<dbReference type="STRING" id="1670800.BSQ44_07680"/>
<evidence type="ECO:0000256" key="3">
    <source>
        <dbReference type="ARBA" id="ARBA00023027"/>
    </source>
</evidence>
<dbReference type="PANTHER" id="PTHR42986">
    <property type="entry name" value="BENZALDEHYDE DEHYDROGENASE YFMT"/>
    <property type="match status" value="1"/>
</dbReference>
<dbReference type="FunFam" id="3.40.309.10:FF:000010">
    <property type="entry name" value="Gamma-aminobutyraldehyde dehydrogenase"/>
    <property type="match status" value="1"/>
</dbReference>